<evidence type="ECO:0000259" key="3">
    <source>
        <dbReference type="Pfam" id="PF02826"/>
    </source>
</evidence>
<comment type="caution">
    <text evidence="4">The sequence shown here is derived from an EMBL/GenBank/DDBJ whole genome shotgun (WGS) entry which is preliminary data.</text>
</comment>
<gene>
    <name evidence="4" type="ORF">D1224_04830</name>
</gene>
<proteinExistence type="predicted"/>
<keyword evidence="2" id="KW-0520">NAD</keyword>
<dbReference type="Pfam" id="PF02826">
    <property type="entry name" value="2-Hacid_dh_C"/>
    <property type="match status" value="1"/>
</dbReference>
<sequence>MGGLYWQKGQPNQARERNLYDLLIHERTFSRLEARLKPLAEQIAPYTLNDSSEFRRPWGSEGSKGVIAYGNTDAFFSPAVRDFVKAVYATPRLAWFQSIAAGLDNEFLQKVGQKAEIYTVSHVQAHAIAEWVLWAAFDFFGEGAARRRSQQDRKWQKVPFREVGETRWLIYGFGHIGENVGRRLKALGAHVTGVRRSSAVSPFADHMLHPDQLTEEEIGLADAVLLCCPLTTATENLADANFFSAMSPSSLFLNVGRGPLVDEDALVVALDGGRPAHAALDVTRQEPLPPGSPLWGHPAITLTAHTAPTTAGTDRRNDEQFLENLSSFLAGKPLRHEVDAEAFKAQSSVYGT</sequence>
<reference evidence="4 5" key="1">
    <citation type="submission" date="2018-08" db="EMBL/GenBank/DDBJ databases">
        <title>Henriciella mobilis sp. nov., isolated from seawater.</title>
        <authorList>
            <person name="Cheng H."/>
            <person name="Wu Y.-H."/>
            <person name="Xu X.-W."/>
            <person name="Guo L.-L."/>
        </authorList>
    </citation>
    <scope>NUCLEOTIDE SEQUENCE [LARGE SCALE GENOMIC DNA]</scope>
    <source>
        <strain evidence="4 5">CCUG66934</strain>
    </source>
</reference>
<dbReference type="Proteomes" id="UP000265431">
    <property type="component" value="Unassembled WGS sequence"/>
</dbReference>
<name>A0A399R1E6_9PROT</name>
<feature type="domain" description="D-isomer specific 2-hydroxyacid dehydrogenase NAD-binding" evidence="3">
    <location>
        <begin position="145"/>
        <end position="307"/>
    </location>
</feature>
<dbReference type="GO" id="GO:0016491">
    <property type="term" value="F:oxidoreductase activity"/>
    <property type="evidence" value="ECO:0007669"/>
    <property type="project" value="UniProtKB-KW"/>
</dbReference>
<evidence type="ECO:0000313" key="5">
    <source>
        <dbReference type="Proteomes" id="UP000265431"/>
    </source>
</evidence>
<organism evidence="4 5">
    <name type="scientific">Henriciella barbarensis</name>
    <dbReference type="NCBI Taxonomy" id="86342"/>
    <lineage>
        <taxon>Bacteria</taxon>
        <taxon>Pseudomonadati</taxon>
        <taxon>Pseudomonadota</taxon>
        <taxon>Alphaproteobacteria</taxon>
        <taxon>Hyphomonadales</taxon>
        <taxon>Hyphomonadaceae</taxon>
        <taxon>Henriciella</taxon>
    </lineage>
</organism>
<keyword evidence="1" id="KW-0560">Oxidoreductase</keyword>
<dbReference type="EMBL" id="QWGB01000005">
    <property type="protein sequence ID" value="RIJ23592.1"/>
    <property type="molecule type" value="Genomic_DNA"/>
</dbReference>
<dbReference type="AlphaFoldDB" id="A0A399R1E6"/>
<dbReference type="SUPFAM" id="SSF51735">
    <property type="entry name" value="NAD(P)-binding Rossmann-fold domains"/>
    <property type="match status" value="1"/>
</dbReference>
<dbReference type="PANTHER" id="PTHR43333:SF1">
    <property type="entry name" value="D-ISOMER SPECIFIC 2-HYDROXYACID DEHYDROGENASE NAD-BINDING DOMAIN-CONTAINING PROTEIN"/>
    <property type="match status" value="1"/>
</dbReference>
<dbReference type="Gene3D" id="3.40.50.720">
    <property type="entry name" value="NAD(P)-binding Rossmann-like Domain"/>
    <property type="match status" value="2"/>
</dbReference>
<accession>A0A399R1E6</accession>
<dbReference type="PANTHER" id="PTHR43333">
    <property type="entry name" value="2-HACID_DH_C DOMAIN-CONTAINING PROTEIN"/>
    <property type="match status" value="1"/>
</dbReference>
<dbReference type="InterPro" id="IPR006140">
    <property type="entry name" value="D-isomer_DH_NAD-bd"/>
</dbReference>
<dbReference type="OrthoDB" id="9787219at2"/>
<evidence type="ECO:0000313" key="4">
    <source>
        <dbReference type="EMBL" id="RIJ23592.1"/>
    </source>
</evidence>
<dbReference type="CDD" id="cd05300">
    <property type="entry name" value="2-Hacid_dh_1"/>
    <property type="match status" value="1"/>
</dbReference>
<dbReference type="InterPro" id="IPR036291">
    <property type="entry name" value="NAD(P)-bd_dom_sf"/>
</dbReference>
<dbReference type="GO" id="GO:0051287">
    <property type="term" value="F:NAD binding"/>
    <property type="evidence" value="ECO:0007669"/>
    <property type="project" value="InterPro"/>
</dbReference>
<keyword evidence="5" id="KW-1185">Reference proteome</keyword>
<evidence type="ECO:0000256" key="2">
    <source>
        <dbReference type="ARBA" id="ARBA00023027"/>
    </source>
</evidence>
<evidence type="ECO:0000256" key="1">
    <source>
        <dbReference type="ARBA" id="ARBA00023002"/>
    </source>
</evidence>
<protein>
    <submittedName>
        <fullName evidence="4">D-2-hydroxyacid dehydrogenase</fullName>
    </submittedName>
</protein>